<proteinExistence type="predicted"/>
<dbReference type="EMBL" id="JAPPUY010000001">
    <property type="protein sequence ID" value="MCY4743755.1"/>
    <property type="molecule type" value="Genomic_DNA"/>
</dbReference>
<comment type="caution">
    <text evidence="1">The sequence shown here is derived from an EMBL/GenBank/DDBJ whole genome shotgun (WGS) entry which is preliminary data.</text>
</comment>
<reference evidence="1" key="1">
    <citation type="submission" date="2022-08" db="EMBL/GenBank/DDBJ databases">
        <title>Genome sequencing of Pelomonas sp. UHG3.</title>
        <authorList>
            <person name="So Y."/>
        </authorList>
    </citation>
    <scope>NUCLEOTIDE SEQUENCE</scope>
    <source>
        <strain evidence="1">UHG3</strain>
    </source>
</reference>
<keyword evidence="2" id="KW-1185">Reference proteome</keyword>
<evidence type="ECO:0000313" key="2">
    <source>
        <dbReference type="Proteomes" id="UP001076464"/>
    </source>
</evidence>
<evidence type="ECO:0000313" key="1">
    <source>
        <dbReference type="EMBL" id="MCY4743755.1"/>
    </source>
</evidence>
<protein>
    <submittedName>
        <fullName evidence="1">PEP-CTERM sorting domain-containing protein</fullName>
    </submittedName>
</protein>
<dbReference type="Proteomes" id="UP001076464">
    <property type="component" value="Unassembled WGS sequence"/>
</dbReference>
<organism evidence="1 2">
    <name type="scientific">Roseateles hydrophilus</name>
    <dbReference type="NCBI Taxonomy" id="2975054"/>
    <lineage>
        <taxon>Bacteria</taxon>
        <taxon>Pseudomonadati</taxon>
        <taxon>Pseudomonadota</taxon>
        <taxon>Betaproteobacteria</taxon>
        <taxon>Burkholderiales</taxon>
        <taxon>Sphaerotilaceae</taxon>
        <taxon>Roseateles</taxon>
    </lineage>
</organism>
<sequence>MKRLSLLAAAGLLMASAASAAVLVPGTPVTGTLDGAAAGLLGADLGYQPEAGSNTTAVLDLVDGLDSMEFIAADASLALDINSDGRLRLWDNTGTGLLGTHTVELSFADATLRLALPTLSALTPLLSGSLQFELLSPQSVRLTLTDARIDTNFAYVDAQLALAPVPEPAPAALLALGLLGLALRRRSHR</sequence>
<accession>A0ACC6C5U0</accession>
<name>A0ACC6C5U0_9BURK</name>
<gene>
    <name evidence="1" type="ORF">NYO99_02080</name>
</gene>